<proteinExistence type="predicted"/>
<organism evidence="2 3">
    <name type="scientific">Mya arenaria</name>
    <name type="common">Soft-shell clam</name>
    <dbReference type="NCBI Taxonomy" id="6604"/>
    <lineage>
        <taxon>Eukaryota</taxon>
        <taxon>Metazoa</taxon>
        <taxon>Spiralia</taxon>
        <taxon>Lophotrochozoa</taxon>
        <taxon>Mollusca</taxon>
        <taxon>Bivalvia</taxon>
        <taxon>Autobranchia</taxon>
        <taxon>Heteroconchia</taxon>
        <taxon>Euheterodonta</taxon>
        <taxon>Imparidentia</taxon>
        <taxon>Neoheterodontei</taxon>
        <taxon>Myida</taxon>
        <taxon>Myoidea</taxon>
        <taxon>Myidae</taxon>
        <taxon>Mya</taxon>
    </lineage>
</organism>
<gene>
    <name evidence="2" type="ORF">MAR_038466</name>
</gene>
<dbReference type="SUPFAM" id="SSF49764">
    <property type="entry name" value="HSP20-like chaperones"/>
    <property type="match status" value="1"/>
</dbReference>
<reference evidence="2" key="1">
    <citation type="submission" date="2022-11" db="EMBL/GenBank/DDBJ databases">
        <title>Centuries of genome instability and evolution in soft-shell clam transmissible cancer (bioRxiv).</title>
        <authorList>
            <person name="Hart S.F.M."/>
            <person name="Yonemitsu M.A."/>
            <person name="Giersch R.M."/>
            <person name="Beal B.F."/>
            <person name="Arriagada G."/>
            <person name="Davis B.W."/>
            <person name="Ostrander E.A."/>
            <person name="Goff S.P."/>
            <person name="Metzger M.J."/>
        </authorList>
    </citation>
    <scope>NUCLEOTIDE SEQUENCE</scope>
    <source>
        <strain evidence="2">MELC-2E11</strain>
        <tissue evidence="2">Siphon/mantle</tissue>
    </source>
</reference>
<dbReference type="Gene3D" id="2.60.40.790">
    <property type="match status" value="1"/>
</dbReference>
<name>A0ABY7FT71_MYAAR</name>
<evidence type="ECO:0000313" key="3">
    <source>
        <dbReference type="Proteomes" id="UP001164746"/>
    </source>
</evidence>
<accession>A0ABY7FT71</accession>
<sequence length="143" mass="16244">MADTETGTGDEIEFTTPAYACDEKKKDGFIRVIVAIKNLTTSTEIVRRGILPKAVKKPANAKLNVVFENQAFDLTVRGEKGGMKGKNYQLKIRQLPHEINSDDSYHEVEDDRVLLFLRKLQNKSWYPELDNGLETAEEEEEAK</sequence>
<feature type="domain" description="CS" evidence="1">
    <location>
        <begin position="14"/>
        <end position="130"/>
    </location>
</feature>
<keyword evidence="3" id="KW-1185">Reference proteome</keyword>
<dbReference type="Proteomes" id="UP001164746">
    <property type="component" value="Chromosome 13"/>
</dbReference>
<evidence type="ECO:0000259" key="1">
    <source>
        <dbReference type="PROSITE" id="PS51203"/>
    </source>
</evidence>
<dbReference type="InterPro" id="IPR007052">
    <property type="entry name" value="CS_dom"/>
</dbReference>
<protein>
    <recommendedName>
        <fullName evidence="1">CS domain-containing protein</fullName>
    </recommendedName>
</protein>
<dbReference type="EMBL" id="CP111024">
    <property type="protein sequence ID" value="WAR24797.1"/>
    <property type="molecule type" value="Genomic_DNA"/>
</dbReference>
<dbReference type="PROSITE" id="PS51203">
    <property type="entry name" value="CS"/>
    <property type="match status" value="1"/>
</dbReference>
<evidence type="ECO:0000313" key="2">
    <source>
        <dbReference type="EMBL" id="WAR24797.1"/>
    </source>
</evidence>
<dbReference type="InterPro" id="IPR008978">
    <property type="entry name" value="HSP20-like_chaperone"/>
</dbReference>